<protein>
    <submittedName>
        <fullName evidence="1">Uncharacterized protein</fullName>
    </submittedName>
</protein>
<dbReference type="STRING" id="398512.Bccel_1354"/>
<dbReference type="RefSeq" id="WP_036944280.1">
    <property type="nucleotide sequence ID" value="NZ_JQKC01000027.1"/>
</dbReference>
<dbReference type="EMBL" id="LGTC01000001">
    <property type="protein sequence ID" value="KNY26092.1"/>
    <property type="molecule type" value="Genomic_DNA"/>
</dbReference>
<comment type="caution">
    <text evidence="1">The sequence shown here is derived from an EMBL/GenBank/DDBJ whole genome shotgun (WGS) entry which is preliminary data.</text>
</comment>
<evidence type="ECO:0000313" key="2">
    <source>
        <dbReference type="Proteomes" id="UP000036923"/>
    </source>
</evidence>
<reference evidence="2" key="1">
    <citation type="submission" date="2015-07" db="EMBL/GenBank/DDBJ databases">
        <title>Near-Complete Genome Sequence of the Cellulolytic Bacterium Bacteroides (Pseudobacteroides) cellulosolvens ATCC 35603.</title>
        <authorList>
            <person name="Dassa B."/>
            <person name="Utturkar S.M."/>
            <person name="Klingeman D.M."/>
            <person name="Hurt R.A."/>
            <person name="Keller M."/>
            <person name="Xu J."/>
            <person name="Reddy Y.H.K."/>
            <person name="Borovok I."/>
            <person name="Grinberg I.R."/>
            <person name="Lamed R."/>
            <person name="Zhivin O."/>
            <person name="Bayer E.A."/>
            <person name="Brown S.D."/>
        </authorList>
    </citation>
    <scope>NUCLEOTIDE SEQUENCE [LARGE SCALE GENOMIC DNA]</scope>
    <source>
        <strain evidence="2">DSM 2933</strain>
    </source>
</reference>
<keyword evidence="2" id="KW-1185">Reference proteome</keyword>
<name>A0A0L6JL27_9FIRM</name>
<accession>A0A0L6JL27</accession>
<dbReference type="AlphaFoldDB" id="A0A0L6JL27"/>
<sequence>MQYQQYYCIYGNDKLLNNNSIDKELRDILAEPVMLVNPQGGMTDWKHEDYEISVKIMFLMFLNTEYDDSFIKDSPISIEFFDQWWKLKVCSDQIYRDEIFEKADNIIINKIQLTGKELPDSFINDLKLRIKNKE</sequence>
<gene>
    <name evidence="1" type="ORF">Bccel_1354</name>
</gene>
<dbReference type="Proteomes" id="UP000036923">
    <property type="component" value="Unassembled WGS sequence"/>
</dbReference>
<organism evidence="1 2">
    <name type="scientific">Pseudobacteroides cellulosolvens ATCC 35603 = DSM 2933</name>
    <dbReference type="NCBI Taxonomy" id="398512"/>
    <lineage>
        <taxon>Bacteria</taxon>
        <taxon>Bacillati</taxon>
        <taxon>Bacillota</taxon>
        <taxon>Clostridia</taxon>
        <taxon>Eubacteriales</taxon>
        <taxon>Oscillospiraceae</taxon>
        <taxon>Pseudobacteroides</taxon>
    </lineage>
</organism>
<evidence type="ECO:0000313" key="1">
    <source>
        <dbReference type="EMBL" id="KNY26092.1"/>
    </source>
</evidence>
<proteinExistence type="predicted"/>